<evidence type="ECO:0000256" key="3">
    <source>
        <dbReference type="PROSITE-ProRule" id="PRU01091"/>
    </source>
</evidence>
<dbReference type="SUPFAM" id="SSF48452">
    <property type="entry name" value="TPR-like"/>
    <property type="match status" value="2"/>
</dbReference>
<name>A0ABT1A4C8_9PSEU</name>
<feature type="DNA-binding region" description="OmpR/PhoB-type" evidence="3">
    <location>
        <begin position="1"/>
        <end position="99"/>
    </location>
</feature>
<dbReference type="Pfam" id="PF03704">
    <property type="entry name" value="BTAD"/>
    <property type="match status" value="1"/>
</dbReference>
<dbReference type="PANTHER" id="PTHR47691">
    <property type="entry name" value="REGULATOR-RELATED"/>
    <property type="match status" value="1"/>
</dbReference>
<sequence>MTETAGARVPRVAVLGPVELRGPDGRVPVRSARQRRLLAALALHADRAVDVEVLAELVWDVAPPVDPSGALQTNVARLRRLLPAGVAIETGARSYRLRVGADDLDAVEFQAGLTRAADEPDPSRRVALLDALLALWRGRPFTELDHPALGPEVARLTELHRWAQEQRAAGLLAAGRPGEAVAAAEALVAAEPLREGAVAVLVEALAATGRQGEALAAHARLRDRLDAELGVEPGPELRAVHLRVLRQELPAPRPAPAPTARRTPVRVPVSSFVGRDADLGAVSALLRDGRVVTLCGPGGVGKTRLAVHVAAAIAGRYPDGALVVEFGGGGPADVAAALAAALGLSDLRAGSPAELVVDGLAVRHQLLVLDNCEHVADEVAAVVEAVVAGAPAVDVLATSREPLRVDGEQVHAVAPLDGAAAARLLADRLRAGDPAAVPGPGQAALVEQVCRRLDGLPLAVELAAGRAVHVGLAGLVEALEHPHALDVLRGGRRTAAPRHRSLRDVVDWSYGLLDDRQRTLFDRMSVFAGPVERAAVRAVCEEHDGLADLVERSLVVRHPGEPARFGMLETLRAYGRAHLATDPGTPRLRARHADWAVGLAEEVRAGRRGPGEAAAVRRFEAHLADLNRAHDWLCANGPRPQLLRLTLLFAELAYLRGRVDLTRVLDRTLDVVDDPGAAVDPLVPRLLGLSASVRWMHGELDLAAEQAHRALELAARTDDPTSARDAHESLANVASFRGELGAALEHARAALELDERVDDQEGRVVALTDLTIICAYAADGPAAAHYEERLVAAADRLGSPTARAWSHYARGERRAEAGEPGAAAHLAAAVRAAEEVGSGFIAGVARHTLLTSAARGSTDPASALAGFGPLIDHWHGFGAWSQLWIAIRALVETLSRLDRHAEAALLLAALRASRRASPVFGSDAARLDAVDRAARATLGTDFDALAEYGAALGDTAAVAAARRAARNTSPGAR</sequence>
<reference evidence="5" key="1">
    <citation type="submission" date="2021-04" db="EMBL/GenBank/DDBJ databases">
        <title>Pseudonocardia sp. nov., isolated from sandy soil of mangrove forest.</title>
        <authorList>
            <person name="Zan Z."/>
            <person name="Huang R."/>
            <person name="Liu W."/>
        </authorList>
    </citation>
    <scope>NUCLEOTIDE SEQUENCE</scope>
    <source>
        <strain evidence="5">S2-4</strain>
    </source>
</reference>
<dbReference type="Pfam" id="PF25872">
    <property type="entry name" value="HTH_77"/>
    <property type="match status" value="1"/>
</dbReference>
<gene>
    <name evidence="5" type="ORF">KDL28_22515</name>
</gene>
<dbReference type="CDD" id="cd15831">
    <property type="entry name" value="BTAD"/>
    <property type="match status" value="1"/>
</dbReference>
<organism evidence="5 6">
    <name type="scientific">Pseudonocardia humida</name>
    <dbReference type="NCBI Taxonomy" id="2800819"/>
    <lineage>
        <taxon>Bacteria</taxon>
        <taxon>Bacillati</taxon>
        <taxon>Actinomycetota</taxon>
        <taxon>Actinomycetes</taxon>
        <taxon>Pseudonocardiales</taxon>
        <taxon>Pseudonocardiaceae</taxon>
        <taxon>Pseudonocardia</taxon>
    </lineage>
</organism>
<dbReference type="Gene3D" id="1.10.10.10">
    <property type="entry name" value="Winged helix-like DNA-binding domain superfamily/Winged helix DNA-binding domain"/>
    <property type="match status" value="1"/>
</dbReference>
<dbReference type="SUPFAM" id="SSF46894">
    <property type="entry name" value="C-terminal effector domain of the bipartite response regulators"/>
    <property type="match status" value="1"/>
</dbReference>
<dbReference type="InterPro" id="IPR011990">
    <property type="entry name" value="TPR-like_helical_dom_sf"/>
</dbReference>
<comment type="similarity">
    <text evidence="1">Belongs to the AfsR/DnrI/RedD regulatory family.</text>
</comment>
<keyword evidence="6" id="KW-1185">Reference proteome</keyword>
<dbReference type="SMART" id="SM00862">
    <property type="entry name" value="Trans_reg_C"/>
    <property type="match status" value="1"/>
</dbReference>
<dbReference type="SMART" id="SM01043">
    <property type="entry name" value="BTAD"/>
    <property type="match status" value="1"/>
</dbReference>
<dbReference type="InterPro" id="IPR036388">
    <property type="entry name" value="WH-like_DNA-bd_sf"/>
</dbReference>
<feature type="domain" description="OmpR/PhoB-type" evidence="4">
    <location>
        <begin position="1"/>
        <end position="99"/>
    </location>
</feature>
<dbReference type="PROSITE" id="PS51755">
    <property type="entry name" value="OMPR_PHOB"/>
    <property type="match status" value="1"/>
</dbReference>
<keyword evidence="2 3" id="KW-0238">DNA-binding</keyword>
<evidence type="ECO:0000256" key="2">
    <source>
        <dbReference type="ARBA" id="ARBA00023125"/>
    </source>
</evidence>
<evidence type="ECO:0000259" key="4">
    <source>
        <dbReference type="PROSITE" id="PS51755"/>
    </source>
</evidence>
<dbReference type="InterPro" id="IPR058852">
    <property type="entry name" value="HTH_77"/>
</dbReference>
<evidence type="ECO:0000256" key="1">
    <source>
        <dbReference type="ARBA" id="ARBA00005820"/>
    </source>
</evidence>
<dbReference type="RefSeq" id="WP_252441478.1">
    <property type="nucleotide sequence ID" value="NZ_JAGSOV010000046.1"/>
</dbReference>
<dbReference type="SUPFAM" id="SSF52540">
    <property type="entry name" value="P-loop containing nucleoside triphosphate hydrolases"/>
    <property type="match status" value="1"/>
</dbReference>
<proteinExistence type="inferred from homology"/>
<dbReference type="InterPro" id="IPR005158">
    <property type="entry name" value="BTAD"/>
</dbReference>
<dbReference type="Proteomes" id="UP001165283">
    <property type="component" value="Unassembled WGS sequence"/>
</dbReference>
<dbReference type="InterPro" id="IPR016032">
    <property type="entry name" value="Sig_transdc_resp-reg_C-effctor"/>
</dbReference>
<evidence type="ECO:0000313" key="6">
    <source>
        <dbReference type="Proteomes" id="UP001165283"/>
    </source>
</evidence>
<evidence type="ECO:0000313" key="5">
    <source>
        <dbReference type="EMBL" id="MCO1657840.1"/>
    </source>
</evidence>
<dbReference type="InterPro" id="IPR027417">
    <property type="entry name" value="P-loop_NTPase"/>
</dbReference>
<dbReference type="InterPro" id="IPR001867">
    <property type="entry name" value="OmpR/PhoB-type_DNA-bd"/>
</dbReference>
<dbReference type="Gene3D" id="1.25.40.10">
    <property type="entry name" value="Tetratricopeptide repeat domain"/>
    <property type="match status" value="2"/>
</dbReference>
<accession>A0ABT1A4C8</accession>
<dbReference type="EMBL" id="JAGSOV010000046">
    <property type="protein sequence ID" value="MCO1657840.1"/>
    <property type="molecule type" value="Genomic_DNA"/>
</dbReference>
<protein>
    <submittedName>
        <fullName evidence="5">Winged helix-turn-helix domain-containing protein</fullName>
    </submittedName>
</protein>
<dbReference type="PANTHER" id="PTHR47691:SF3">
    <property type="entry name" value="HTH-TYPE TRANSCRIPTIONAL REGULATOR RV0890C-RELATED"/>
    <property type="match status" value="1"/>
</dbReference>
<comment type="caution">
    <text evidence="5">The sequence shown here is derived from an EMBL/GenBank/DDBJ whole genome shotgun (WGS) entry which is preliminary data.</text>
</comment>